<dbReference type="EMBL" id="CM020620">
    <property type="protein sequence ID" value="KAK1868054.1"/>
    <property type="molecule type" value="Genomic_DNA"/>
</dbReference>
<sequence>MGPPAGASPSPAAVWAAGTGHLAAVSAGHADAGVRAVAADVLVRAAPAPLAREDVRAAGGPPNGGGGCRDDGCTPAVAVVCQAAVLSPLGAVAASPHADARATAAAAALAVLQMRGGPPRGHPPWAALPGVLLAVSGAAVTPAAKNARVLALAGAVHLLRRYLRTFIASRAVAGCGRALAAAAAASATAAAEVAAAGVAALFDLLGAAARPQPRAPARLPRRGAGGSRAAPPRPLADGWRGCMGRRPQTALPQARPMGTPAAPRGVDAAAAAAAAAAVAPPPDGVAAAGAGTAGAPASAVEQLAIASGLWLAVWVANNGCVARVRRATATPAPARPRPAGSSCGIAVSASTRTLLVASRVGLGPAAPAACSGGLAAAATAQTWSGSRGGGSLRRGGGGRLPGRRPMAGLRCSGIGGDWRG</sequence>
<accession>A0ACC3CCM4</accession>
<comment type="caution">
    <text evidence="1">The sequence shown here is derived from an EMBL/GenBank/DDBJ whole genome shotgun (WGS) entry which is preliminary data.</text>
</comment>
<gene>
    <name evidence="1" type="ORF">I4F81_010550</name>
</gene>
<keyword evidence="2" id="KW-1185">Reference proteome</keyword>
<protein>
    <submittedName>
        <fullName evidence="1">Uncharacterized protein</fullName>
    </submittedName>
</protein>
<evidence type="ECO:0000313" key="2">
    <source>
        <dbReference type="Proteomes" id="UP000798662"/>
    </source>
</evidence>
<organism evidence="1 2">
    <name type="scientific">Pyropia yezoensis</name>
    <name type="common">Susabi-nori</name>
    <name type="synonym">Porphyra yezoensis</name>
    <dbReference type="NCBI Taxonomy" id="2788"/>
    <lineage>
        <taxon>Eukaryota</taxon>
        <taxon>Rhodophyta</taxon>
        <taxon>Bangiophyceae</taxon>
        <taxon>Bangiales</taxon>
        <taxon>Bangiaceae</taxon>
        <taxon>Pyropia</taxon>
    </lineage>
</organism>
<name>A0ACC3CCM4_PYRYE</name>
<evidence type="ECO:0000313" key="1">
    <source>
        <dbReference type="EMBL" id="KAK1868054.1"/>
    </source>
</evidence>
<dbReference type="Proteomes" id="UP000798662">
    <property type="component" value="Chromosome 3"/>
</dbReference>
<reference evidence="1" key="1">
    <citation type="submission" date="2019-11" db="EMBL/GenBank/DDBJ databases">
        <title>Nori genome reveals adaptations in red seaweeds to the harsh intertidal environment.</title>
        <authorList>
            <person name="Wang D."/>
            <person name="Mao Y."/>
        </authorList>
    </citation>
    <scope>NUCLEOTIDE SEQUENCE</scope>
    <source>
        <tissue evidence="1">Gametophyte</tissue>
    </source>
</reference>
<proteinExistence type="predicted"/>